<name>A0A426ZA76_ENSVE</name>
<reference evidence="2 3" key="1">
    <citation type="journal article" date="2014" name="Agronomy (Basel)">
        <title>A Draft Genome Sequence for Ensete ventricosum, the Drought-Tolerant Tree Against Hunger.</title>
        <authorList>
            <person name="Harrison J."/>
            <person name="Moore K.A."/>
            <person name="Paszkiewicz K."/>
            <person name="Jones T."/>
            <person name="Grant M."/>
            <person name="Ambacheew D."/>
            <person name="Muzemil S."/>
            <person name="Studholme D.J."/>
        </authorList>
    </citation>
    <scope>NUCLEOTIDE SEQUENCE [LARGE SCALE GENOMIC DNA]</scope>
</reference>
<evidence type="ECO:0000313" key="3">
    <source>
        <dbReference type="Proteomes" id="UP000287651"/>
    </source>
</evidence>
<dbReference type="Proteomes" id="UP000287651">
    <property type="component" value="Unassembled WGS sequence"/>
</dbReference>
<comment type="caution">
    <text evidence="2">The sequence shown here is derived from an EMBL/GenBank/DDBJ whole genome shotgun (WGS) entry which is preliminary data.</text>
</comment>
<feature type="region of interest" description="Disordered" evidence="1">
    <location>
        <begin position="1"/>
        <end position="53"/>
    </location>
</feature>
<dbReference type="PANTHER" id="PTHR35469">
    <property type="entry name" value="TRANSMEMBRANE PROTEIN"/>
    <property type="match status" value="1"/>
</dbReference>
<proteinExistence type="predicted"/>
<dbReference type="EMBL" id="AMZH03007615">
    <property type="protein sequence ID" value="RRT60874.1"/>
    <property type="molecule type" value="Genomic_DNA"/>
</dbReference>
<dbReference type="AlphaFoldDB" id="A0A426ZA76"/>
<feature type="compositionally biased region" description="Pro residues" evidence="1">
    <location>
        <begin position="34"/>
        <end position="44"/>
    </location>
</feature>
<organism evidence="2 3">
    <name type="scientific">Ensete ventricosum</name>
    <name type="common">Abyssinian banana</name>
    <name type="synonym">Musa ensete</name>
    <dbReference type="NCBI Taxonomy" id="4639"/>
    <lineage>
        <taxon>Eukaryota</taxon>
        <taxon>Viridiplantae</taxon>
        <taxon>Streptophyta</taxon>
        <taxon>Embryophyta</taxon>
        <taxon>Tracheophyta</taxon>
        <taxon>Spermatophyta</taxon>
        <taxon>Magnoliopsida</taxon>
        <taxon>Liliopsida</taxon>
        <taxon>Zingiberales</taxon>
        <taxon>Musaceae</taxon>
        <taxon>Ensete</taxon>
    </lineage>
</organism>
<protein>
    <submittedName>
        <fullName evidence="2">Uncharacterized protein</fullName>
    </submittedName>
</protein>
<evidence type="ECO:0000313" key="2">
    <source>
        <dbReference type="EMBL" id="RRT60874.1"/>
    </source>
</evidence>
<dbReference type="PANTHER" id="PTHR35469:SF4">
    <property type="entry name" value="TRANSMEMBRANE PROTEIN"/>
    <property type="match status" value="1"/>
</dbReference>
<sequence length="67" mass="7284">MESAREARRRRILERGTDRLAFITGQAGSVPDSSPCPSPSPPPPKEAHPNTSGKISFLLFPSFSSFL</sequence>
<gene>
    <name evidence="2" type="ORF">B296_00039176</name>
</gene>
<evidence type="ECO:0000256" key="1">
    <source>
        <dbReference type="SAM" id="MobiDB-lite"/>
    </source>
</evidence>
<accession>A0A426ZA76</accession>